<dbReference type="CDD" id="cd03230">
    <property type="entry name" value="ABC_DR_subfamily_A"/>
    <property type="match status" value="1"/>
</dbReference>
<dbReference type="InterPro" id="IPR003439">
    <property type="entry name" value="ABC_transporter-like_ATP-bd"/>
</dbReference>
<dbReference type="PROSITE" id="PS50893">
    <property type="entry name" value="ABC_TRANSPORTER_2"/>
    <property type="match status" value="1"/>
</dbReference>
<comment type="similarity">
    <text evidence="1">Belongs to the ABC transporter superfamily.</text>
</comment>
<dbReference type="GO" id="GO:0016887">
    <property type="term" value="F:ATP hydrolysis activity"/>
    <property type="evidence" value="ECO:0007669"/>
    <property type="project" value="InterPro"/>
</dbReference>
<reference evidence="7" key="1">
    <citation type="journal article" date="2021" name="PeerJ">
        <title>Extensive microbial diversity within the chicken gut microbiome revealed by metagenomics and culture.</title>
        <authorList>
            <person name="Gilroy R."/>
            <person name="Ravi A."/>
            <person name="Getino M."/>
            <person name="Pursley I."/>
            <person name="Horton D.L."/>
            <person name="Alikhan N.F."/>
            <person name="Baker D."/>
            <person name="Gharbi K."/>
            <person name="Hall N."/>
            <person name="Watson M."/>
            <person name="Adriaenssens E.M."/>
            <person name="Foster-Nyarko E."/>
            <person name="Jarju S."/>
            <person name="Secka A."/>
            <person name="Antonio M."/>
            <person name="Oren A."/>
            <person name="Chaudhuri R.R."/>
            <person name="La Ragione R."/>
            <person name="Hildebrand F."/>
            <person name="Pallen M.J."/>
        </authorList>
    </citation>
    <scope>NUCLEOTIDE SEQUENCE</scope>
    <source>
        <strain evidence="7">CHK183-1962</strain>
    </source>
</reference>
<comment type="caution">
    <text evidence="7">The sequence shown here is derived from an EMBL/GenBank/DDBJ whole genome shotgun (WGS) entry which is preliminary data.</text>
</comment>
<dbReference type="GO" id="GO:0005524">
    <property type="term" value="F:ATP binding"/>
    <property type="evidence" value="ECO:0007669"/>
    <property type="project" value="UniProtKB-KW"/>
</dbReference>
<gene>
    <name evidence="7" type="ORF">H9734_02685</name>
</gene>
<dbReference type="SMART" id="SM00382">
    <property type="entry name" value="AAA"/>
    <property type="match status" value="1"/>
</dbReference>
<dbReference type="AlphaFoldDB" id="A0A9D1XCH1"/>
<keyword evidence="2" id="KW-0813">Transport</keyword>
<feature type="compositionally biased region" description="Acidic residues" evidence="5">
    <location>
        <begin position="344"/>
        <end position="357"/>
    </location>
</feature>
<dbReference type="Proteomes" id="UP000886890">
    <property type="component" value="Unassembled WGS sequence"/>
</dbReference>
<evidence type="ECO:0000259" key="6">
    <source>
        <dbReference type="PROSITE" id="PS50893"/>
    </source>
</evidence>
<keyword evidence="3" id="KW-0547">Nucleotide-binding</keyword>
<dbReference type="PANTHER" id="PTHR43335">
    <property type="entry name" value="ABC TRANSPORTER, ATP-BINDING PROTEIN"/>
    <property type="match status" value="1"/>
</dbReference>
<dbReference type="InterPro" id="IPR003593">
    <property type="entry name" value="AAA+_ATPase"/>
</dbReference>
<sequence length="378" mass="41675">MIEVKNLVKRYGDHLAVNRLNFTVEEGQIYGFLGPNGAGKSTTMNIITGYLAATEGEVTINGHNILEEPEEAKKCIGYLPEIPPLYMDMTVLEYLKFAAELKKIPKEKREKHIKEIMSLVKITDMKNRLIKNLSKGYRQRVGLAQAILGYPPIIILDEPTVGLDPKQIIEIRDLIKSLGKKHTVILSSHILSEVSAVCDYVMIIANGRLVASDTPDNLSKLTLGSNTVEASIKGTRNTVVKILNQIEEIQNIKYKDSELPGCVDVTITTAKDKDIREELFYKMAGARCPILHINSSTMSLEDIFLQLTENPGKAEKAKTETPQAISAEESEAAQAGESEKVSGEDENVPEEAAEDEMSPEKGMEKVSGSGKSNEEGEQ</sequence>
<reference evidence="7" key="2">
    <citation type="submission" date="2021-04" db="EMBL/GenBank/DDBJ databases">
        <authorList>
            <person name="Gilroy R."/>
        </authorList>
    </citation>
    <scope>NUCLEOTIDE SEQUENCE</scope>
    <source>
        <strain evidence="7">CHK183-1962</strain>
    </source>
</reference>
<feature type="compositionally biased region" description="Low complexity" evidence="5">
    <location>
        <begin position="324"/>
        <end position="336"/>
    </location>
</feature>
<evidence type="ECO:0000256" key="4">
    <source>
        <dbReference type="ARBA" id="ARBA00022840"/>
    </source>
</evidence>
<dbReference type="PANTHER" id="PTHR43335:SF4">
    <property type="entry name" value="ABC TRANSPORTER, ATP-BINDING PROTEIN"/>
    <property type="match status" value="1"/>
</dbReference>
<accession>A0A9D1XCH1</accession>
<proteinExistence type="inferred from homology"/>
<evidence type="ECO:0000313" key="7">
    <source>
        <dbReference type="EMBL" id="HIX76492.1"/>
    </source>
</evidence>
<organism evidence="7 8">
    <name type="scientific">Candidatus Fusicatenibacter merdavium</name>
    <dbReference type="NCBI Taxonomy" id="2838600"/>
    <lineage>
        <taxon>Bacteria</taxon>
        <taxon>Bacillati</taxon>
        <taxon>Bacillota</taxon>
        <taxon>Clostridia</taxon>
        <taxon>Lachnospirales</taxon>
        <taxon>Lachnospiraceae</taxon>
        <taxon>Fusicatenibacter</taxon>
    </lineage>
</organism>
<dbReference type="Pfam" id="PF00005">
    <property type="entry name" value="ABC_tran"/>
    <property type="match status" value="1"/>
</dbReference>
<evidence type="ECO:0000313" key="8">
    <source>
        <dbReference type="Proteomes" id="UP000886890"/>
    </source>
</evidence>
<dbReference type="InterPro" id="IPR027417">
    <property type="entry name" value="P-loop_NTPase"/>
</dbReference>
<evidence type="ECO:0000256" key="1">
    <source>
        <dbReference type="ARBA" id="ARBA00005417"/>
    </source>
</evidence>
<feature type="region of interest" description="Disordered" evidence="5">
    <location>
        <begin position="313"/>
        <end position="378"/>
    </location>
</feature>
<evidence type="ECO:0000256" key="5">
    <source>
        <dbReference type="SAM" id="MobiDB-lite"/>
    </source>
</evidence>
<name>A0A9D1XCH1_9FIRM</name>
<feature type="domain" description="ABC transporter" evidence="6">
    <location>
        <begin position="2"/>
        <end position="231"/>
    </location>
</feature>
<evidence type="ECO:0000256" key="2">
    <source>
        <dbReference type="ARBA" id="ARBA00022448"/>
    </source>
</evidence>
<dbReference type="SUPFAM" id="SSF52540">
    <property type="entry name" value="P-loop containing nucleoside triphosphate hydrolases"/>
    <property type="match status" value="1"/>
</dbReference>
<keyword evidence="4 7" id="KW-0067">ATP-binding</keyword>
<dbReference type="EMBL" id="DXEK01000044">
    <property type="protein sequence ID" value="HIX76492.1"/>
    <property type="molecule type" value="Genomic_DNA"/>
</dbReference>
<dbReference type="Gene3D" id="3.40.50.300">
    <property type="entry name" value="P-loop containing nucleotide triphosphate hydrolases"/>
    <property type="match status" value="1"/>
</dbReference>
<protein>
    <submittedName>
        <fullName evidence="7">ABC transporter ATP-binding protein</fullName>
    </submittedName>
</protein>
<evidence type="ECO:0000256" key="3">
    <source>
        <dbReference type="ARBA" id="ARBA00022741"/>
    </source>
</evidence>